<evidence type="ECO:0000313" key="12">
    <source>
        <dbReference type="Proteomes" id="UP001236507"/>
    </source>
</evidence>
<evidence type="ECO:0000256" key="7">
    <source>
        <dbReference type="RuleBase" id="RU361166"/>
    </source>
</evidence>
<feature type="domain" description="Glycoside hydrolase family 9" evidence="9">
    <location>
        <begin position="119"/>
        <end position="568"/>
    </location>
</feature>
<gene>
    <name evidence="11" type="ORF">QM524_09405</name>
</gene>
<dbReference type="InterPro" id="IPR014756">
    <property type="entry name" value="Ig_E-set"/>
</dbReference>
<dbReference type="Gene3D" id="2.60.40.10">
    <property type="entry name" value="Immunoglobulins"/>
    <property type="match status" value="1"/>
</dbReference>
<protein>
    <recommendedName>
        <fullName evidence="7">Endoglucanase</fullName>
        <ecNumber evidence="7">3.2.1.4</ecNumber>
    </recommendedName>
</protein>
<comment type="similarity">
    <text evidence="1 6 7">Belongs to the glycosyl hydrolase 9 (cellulase E) family.</text>
</comment>
<dbReference type="Proteomes" id="UP001236507">
    <property type="component" value="Unassembled WGS sequence"/>
</dbReference>
<evidence type="ECO:0000256" key="4">
    <source>
        <dbReference type="ARBA" id="ARBA00023295"/>
    </source>
</evidence>
<evidence type="ECO:0000259" key="9">
    <source>
        <dbReference type="Pfam" id="PF00759"/>
    </source>
</evidence>
<sequence length="577" mass="64599">MNQVSFRYLAGFILAGFGLFAQNPADQIRLNQVGFYPNAPKQAVVVGKNYENFKLIDQQTKKVVFRGKIKEAIKSPFSEKYTQEIDFSSFRKKGKYLLSVDKLGESHPFEIKDNALSSVAKAAIKGYYFQRVSEDLPEKYAGKWARKAGHPDTSVLVHANAVSSNRPEGTRINSSRGWYDAGDYNKYIVNSGITMCTLLAALEDFPKVASELELNIPESGNSLPDLLDEILVNLEWMLTMQDPNDGGVYHKLTNANFDGMIMPDKATLPRYVVQKNTIASLDFAAVMAQASRILQPYNTELSSTCLKSAESAWNWAKANPKVFYRQNQNNEKFKPAITTGGYEDNNDTDEWFWASAELFLATQKSLYWEGIASTDVYWLPIQSWNSVMPLGAFSLLKAQKTLPSFTTNKMAQIRNTVLKQADEMVKDLDKPLFRTVMGKTANDFMWGSSSHAANQAMFLLQAFQLNPKKIYLEAALGNMDYLLGRNGIGYSLLTGYGSKYPMHPHHRPSIADGVDEPVPGLLSGGPNPGQQDQCKYDSKVPDESFSDSDCSYASNEIAINWNAPLVYLTMALEHYFH</sequence>
<dbReference type="PANTHER" id="PTHR22298">
    <property type="entry name" value="ENDO-1,4-BETA-GLUCANASE"/>
    <property type="match status" value="1"/>
</dbReference>
<dbReference type="PROSITE" id="PS00698">
    <property type="entry name" value="GH9_3"/>
    <property type="match status" value="1"/>
</dbReference>
<dbReference type="CDD" id="cd02850">
    <property type="entry name" value="E_set_Cellulase_N"/>
    <property type="match status" value="1"/>
</dbReference>
<comment type="catalytic activity">
    <reaction evidence="7">
        <text>Endohydrolysis of (1-&gt;4)-beta-D-glucosidic linkages in cellulose, lichenin and cereal beta-D-glucans.</text>
        <dbReference type="EC" id="3.2.1.4"/>
    </reaction>
</comment>
<dbReference type="InterPro" id="IPR004197">
    <property type="entry name" value="Cellulase_Ig-like"/>
</dbReference>
<dbReference type="EMBL" id="JASHIF010000008">
    <property type="protein sequence ID" value="MDI9859424.1"/>
    <property type="molecule type" value="Genomic_DNA"/>
</dbReference>
<evidence type="ECO:0000256" key="1">
    <source>
        <dbReference type="ARBA" id="ARBA00007072"/>
    </source>
</evidence>
<dbReference type="SUPFAM" id="SSF48208">
    <property type="entry name" value="Six-hairpin glycosidases"/>
    <property type="match status" value="1"/>
</dbReference>
<evidence type="ECO:0000256" key="5">
    <source>
        <dbReference type="ARBA" id="ARBA00023326"/>
    </source>
</evidence>
<dbReference type="Pfam" id="PF00759">
    <property type="entry name" value="Glyco_hydro_9"/>
    <property type="match status" value="1"/>
</dbReference>
<reference evidence="11 12" key="1">
    <citation type="submission" date="2023-05" db="EMBL/GenBank/DDBJ databases">
        <title>Novel species of genus Flectobacillus isolated from stream in China.</title>
        <authorList>
            <person name="Lu H."/>
        </authorList>
    </citation>
    <scope>NUCLEOTIDE SEQUENCE [LARGE SCALE GENOMIC DNA]</scope>
    <source>
        <strain evidence="11 12">KCTC 42575</strain>
    </source>
</reference>
<keyword evidence="7" id="KW-0732">Signal</keyword>
<comment type="caution">
    <text evidence="11">The sequence shown here is derived from an EMBL/GenBank/DDBJ whole genome shotgun (WGS) entry which is preliminary data.</text>
</comment>
<organism evidence="11 12">
    <name type="scientific">Flectobacillus roseus</name>
    <dbReference type="NCBI Taxonomy" id="502259"/>
    <lineage>
        <taxon>Bacteria</taxon>
        <taxon>Pseudomonadati</taxon>
        <taxon>Bacteroidota</taxon>
        <taxon>Cytophagia</taxon>
        <taxon>Cytophagales</taxon>
        <taxon>Flectobacillaceae</taxon>
        <taxon>Flectobacillus</taxon>
    </lineage>
</organism>
<dbReference type="InterPro" id="IPR008928">
    <property type="entry name" value="6-hairpin_glycosidase_sf"/>
</dbReference>
<feature type="active site" evidence="6">
    <location>
        <position position="556"/>
    </location>
</feature>
<evidence type="ECO:0000256" key="8">
    <source>
        <dbReference type="SAM" id="MobiDB-lite"/>
    </source>
</evidence>
<feature type="chain" id="PRO_5044997666" description="Endoglucanase" evidence="7">
    <location>
        <begin position="22"/>
        <end position="577"/>
    </location>
</feature>
<keyword evidence="5 6" id="KW-0624">Polysaccharide degradation</keyword>
<dbReference type="InterPro" id="IPR033126">
    <property type="entry name" value="Glyco_hydro_9_Asp/Glu_AS"/>
</dbReference>
<dbReference type="InterPro" id="IPR001701">
    <property type="entry name" value="Glyco_hydro_9"/>
</dbReference>
<name>A0ABT6Y782_9BACT</name>
<dbReference type="Pfam" id="PF02927">
    <property type="entry name" value="CelD_N"/>
    <property type="match status" value="1"/>
</dbReference>
<keyword evidence="4 6" id="KW-0326">Glycosidase</keyword>
<evidence type="ECO:0000313" key="11">
    <source>
        <dbReference type="EMBL" id="MDI9859424.1"/>
    </source>
</evidence>
<feature type="domain" description="Cellulase Ig-like" evidence="10">
    <location>
        <begin position="25"/>
        <end position="104"/>
    </location>
</feature>
<feature type="active site" evidence="6">
    <location>
        <position position="547"/>
    </location>
</feature>
<proteinExistence type="inferred from homology"/>
<dbReference type="EC" id="3.2.1.4" evidence="7"/>
<feature type="region of interest" description="Disordered" evidence="8">
    <location>
        <begin position="506"/>
        <end position="540"/>
    </location>
</feature>
<dbReference type="InterPro" id="IPR013783">
    <property type="entry name" value="Ig-like_fold"/>
</dbReference>
<keyword evidence="7" id="KW-0136">Cellulose degradation</keyword>
<feature type="signal peptide" evidence="7">
    <location>
        <begin position="1"/>
        <end position="21"/>
    </location>
</feature>
<dbReference type="RefSeq" id="WP_283344370.1">
    <property type="nucleotide sequence ID" value="NZ_JASHIF010000008.1"/>
</dbReference>
<evidence type="ECO:0000256" key="6">
    <source>
        <dbReference type="PROSITE-ProRule" id="PRU10060"/>
    </source>
</evidence>
<dbReference type="InterPro" id="IPR012341">
    <property type="entry name" value="6hp_glycosidase-like_sf"/>
</dbReference>
<keyword evidence="12" id="KW-1185">Reference proteome</keyword>
<evidence type="ECO:0000259" key="10">
    <source>
        <dbReference type="Pfam" id="PF02927"/>
    </source>
</evidence>
<accession>A0ABT6Y782</accession>
<keyword evidence="2 6" id="KW-0378">Hydrolase</keyword>
<evidence type="ECO:0000256" key="3">
    <source>
        <dbReference type="ARBA" id="ARBA00023277"/>
    </source>
</evidence>
<dbReference type="SUPFAM" id="SSF81296">
    <property type="entry name" value="E set domains"/>
    <property type="match status" value="1"/>
</dbReference>
<dbReference type="GO" id="GO:0016787">
    <property type="term" value="F:hydrolase activity"/>
    <property type="evidence" value="ECO:0007669"/>
    <property type="project" value="UniProtKB-KW"/>
</dbReference>
<keyword evidence="3 6" id="KW-0119">Carbohydrate metabolism</keyword>
<dbReference type="Gene3D" id="1.50.10.10">
    <property type="match status" value="1"/>
</dbReference>
<evidence type="ECO:0000256" key="2">
    <source>
        <dbReference type="ARBA" id="ARBA00022801"/>
    </source>
</evidence>